<sequence>MVPAVLAIHGRSDLNVEQTGQMGGDGAAEGVDTELADYRLSGDLLGVRVVGQLGWFGSGQH</sequence>
<reference evidence="2" key="1">
    <citation type="journal article" date="2019" name="Int. J. Syst. Evol. Microbiol.">
        <title>The Global Catalogue of Microorganisms (GCM) 10K type strain sequencing project: providing services to taxonomists for standard genome sequencing and annotation.</title>
        <authorList>
            <consortium name="The Broad Institute Genomics Platform"/>
            <consortium name="The Broad Institute Genome Sequencing Center for Infectious Disease"/>
            <person name="Wu L."/>
            <person name="Ma J."/>
        </authorList>
    </citation>
    <scope>NUCLEOTIDE SEQUENCE [LARGE SCALE GENOMIC DNA]</scope>
    <source>
        <strain evidence="2">JCM 15933</strain>
    </source>
</reference>
<accession>A0ABP4LX63</accession>
<evidence type="ECO:0000313" key="1">
    <source>
        <dbReference type="EMBL" id="GAA1532978.1"/>
    </source>
</evidence>
<organism evidence="1 2">
    <name type="scientific">Dactylosporangium maewongense</name>
    <dbReference type="NCBI Taxonomy" id="634393"/>
    <lineage>
        <taxon>Bacteria</taxon>
        <taxon>Bacillati</taxon>
        <taxon>Actinomycetota</taxon>
        <taxon>Actinomycetes</taxon>
        <taxon>Micromonosporales</taxon>
        <taxon>Micromonosporaceae</taxon>
        <taxon>Dactylosporangium</taxon>
    </lineage>
</organism>
<gene>
    <name evidence="1" type="ORF">GCM10009827_058720</name>
</gene>
<name>A0ABP4LX63_9ACTN</name>
<dbReference type="Proteomes" id="UP001501470">
    <property type="component" value="Unassembled WGS sequence"/>
</dbReference>
<proteinExistence type="predicted"/>
<evidence type="ECO:0000313" key="2">
    <source>
        <dbReference type="Proteomes" id="UP001501470"/>
    </source>
</evidence>
<comment type="caution">
    <text evidence="1">The sequence shown here is derived from an EMBL/GenBank/DDBJ whole genome shotgun (WGS) entry which is preliminary data.</text>
</comment>
<keyword evidence="2" id="KW-1185">Reference proteome</keyword>
<protein>
    <submittedName>
        <fullName evidence="1">Uncharacterized protein</fullName>
    </submittedName>
</protein>
<dbReference type="EMBL" id="BAAAQD010000012">
    <property type="protein sequence ID" value="GAA1532978.1"/>
    <property type="molecule type" value="Genomic_DNA"/>
</dbReference>